<evidence type="ECO:0000313" key="2">
    <source>
        <dbReference type="EMBL" id="GGI85629.1"/>
    </source>
</evidence>
<dbReference type="Gene3D" id="3.10.180.10">
    <property type="entry name" value="2,3-Dihydroxybiphenyl 1,2-Dioxygenase, domain 1"/>
    <property type="match status" value="1"/>
</dbReference>
<dbReference type="Pfam" id="PF00903">
    <property type="entry name" value="Glyoxalase"/>
    <property type="match status" value="1"/>
</dbReference>
<dbReference type="Proteomes" id="UP000613743">
    <property type="component" value="Unassembled WGS sequence"/>
</dbReference>
<dbReference type="CDD" id="cd07263">
    <property type="entry name" value="VOC_like"/>
    <property type="match status" value="1"/>
</dbReference>
<protein>
    <recommendedName>
        <fullName evidence="1">VOC domain-containing protein</fullName>
    </recommendedName>
</protein>
<dbReference type="InterPro" id="IPR029068">
    <property type="entry name" value="Glyas_Bleomycin-R_OHBP_Dase"/>
</dbReference>
<dbReference type="PROSITE" id="PS51819">
    <property type="entry name" value="VOC"/>
    <property type="match status" value="1"/>
</dbReference>
<reference evidence="2" key="2">
    <citation type="submission" date="2020-09" db="EMBL/GenBank/DDBJ databases">
        <authorList>
            <person name="Sun Q."/>
            <person name="Ohkuma M."/>
        </authorList>
    </citation>
    <scope>NUCLEOTIDE SEQUENCE</scope>
    <source>
        <strain evidence="2">JCM 30804</strain>
    </source>
</reference>
<organism evidence="2 3">
    <name type="scientific">Shewanella gelidii</name>
    <dbReference type="NCBI Taxonomy" id="1642821"/>
    <lineage>
        <taxon>Bacteria</taxon>
        <taxon>Pseudomonadati</taxon>
        <taxon>Pseudomonadota</taxon>
        <taxon>Gammaproteobacteria</taxon>
        <taxon>Alteromonadales</taxon>
        <taxon>Shewanellaceae</taxon>
        <taxon>Shewanella</taxon>
    </lineage>
</organism>
<proteinExistence type="predicted"/>
<keyword evidence="3" id="KW-1185">Reference proteome</keyword>
<dbReference type="SUPFAM" id="SSF54593">
    <property type="entry name" value="Glyoxalase/Bleomycin resistance protein/Dihydroxybiphenyl dioxygenase"/>
    <property type="match status" value="1"/>
</dbReference>
<gene>
    <name evidence="2" type="ORF">GCM10009332_23700</name>
</gene>
<reference evidence="2" key="1">
    <citation type="journal article" date="2014" name="Int. J. Syst. Evol. Microbiol.">
        <title>Complete genome sequence of Corynebacterium casei LMG S-19264T (=DSM 44701T), isolated from a smear-ripened cheese.</title>
        <authorList>
            <consortium name="US DOE Joint Genome Institute (JGI-PGF)"/>
            <person name="Walter F."/>
            <person name="Albersmeier A."/>
            <person name="Kalinowski J."/>
            <person name="Ruckert C."/>
        </authorList>
    </citation>
    <scope>NUCLEOTIDE SEQUENCE</scope>
    <source>
        <strain evidence="2">JCM 30804</strain>
    </source>
</reference>
<feature type="domain" description="VOC" evidence="1">
    <location>
        <begin position="32"/>
        <end position="156"/>
    </location>
</feature>
<dbReference type="PANTHER" id="PTHR36437">
    <property type="entry name" value="GLYOXALASE/BLEOMYCIN RESISTANCE PROTEIN/DIOXYGENASE"/>
    <property type="match status" value="1"/>
</dbReference>
<sequence length="163" mass="18401">MSCPQQYIEAWERHAFRTTEIGFSMQKNIVQKIGNVALVVSNYDEAIAFYTQKLRFNLVEDTDLGDGKRWVLVSPPNSNGTNLLLAQAKGEEQIAAVGDQAGGRVFLFLQTNDFWRDYEAMKANDITFLEAPRVEAYGTVVVFQDLYGNKWDLLQLNNDPSVG</sequence>
<accession>A0A917JWA0</accession>
<dbReference type="InterPro" id="IPR037523">
    <property type="entry name" value="VOC_core"/>
</dbReference>
<dbReference type="InterPro" id="IPR004360">
    <property type="entry name" value="Glyas_Fos-R_dOase_dom"/>
</dbReference>
<evidence type="ECO:0000313" key="3">
    <source>
        <dbReference type="Proteomes" id="UP000613743"/>
    </source>
</evidence>
<evidence type="ECO:0000259" key="1">
    <source>
        <dbReference type="PROSITE" id="PS51819"/>
    </source>
</evidence>
<dbReference type="AlphaFoldDB" id="A0A917JWA0"/>
<dbReference type="EMBL" id="BMPZ01000006">
    <property type="protein sequence ID" value="GGI85629.1"/>
    <property type="molecule type" value="Genomic_DNA"/>
</dbReference>
<comment type="caution">
    <text evidence="2">The sequence shown here is derived from an EMBL/GenBank/DDBJ whole genome shotgun (WGS) entry which is preliminary data.</text>
</comment>
<name>A0A917JWA0_9GAMM</name>
<dbReference type="PANTHER" id="PTHR36437:SF2">
    <property type="entry name" value="GLYOXALASE_BLEOMYCIN RESISTANCE PROTEIN_DIOXYGENASE"/>
    <property type="match status" value="1"/>
</dbReference>